<dbReference type="eggNOG" id="ENOG503465J">
    <property type="taxonomic scope" value="Bacteria"/>
</dbReference>
<dbReference type="RefSeq" id="WP_034545097.1">
    <property type="nucleotide sequence ID" value="NZ_FSRN01000002.1"/>
</dbReference>
<organism evidence="1 2">
    <name type="scientific">Carnobacterium alterfunditum</name>
    <dbReference type="NCBI Taxonomy" id="28230"/>
    <lineage>
        <taxon>Bacteria</taxon>
        <taxon>Bacillati</taxon>
        <taxon>Bacillota</taxon>
        <taxon>Bacilli</taxon>
        <taxon>Lactobacillales</taxon>
        <taxon>Carnobacteriaceae</taxon>
        <taxon>Carnobacterium</taxon>
    </lineage>
</organism>
<reference evidence="2" key="1">
    <citation type="submission" date="2016-11" db="EMBL/GenBank/DDBJ databases">
        <authorList>
            <person name="Varghese N."/>
            <person name="Submissions S."/>
        </authorList>
    </citation>
    <scope>NUCLEOTIDE SEQUENCE [LARGE SCALE GENOMIC DNA]</scope>
    <source>
        <strain evidence="2">313</strain>
    </source>
</reference>
<proteinExistence type="predicted"/>
<dbReference type="EMBL" id="FSRN01000002">
    <property type="protein sequence ID" value="SIO31958.1"/>
    <property type="molecule type" value="Genomic_DNA"/>
</dbReference>
<dbReference type="AlphaFoldDB" id="A0A1N6IIX8"/>
<name>A0A1N6IIX8_9LACT</name>
<dbReference type="OrthoDB" id="5690923at2"/>
<evidence type="ECO:0000313" key="1">
    <source>
        <dbReference type="EMBL" id="SIO31958.1"/>
    </source>
</evidence>
<accession>A0A1N6IIX8</accession>
<dbReference type="STRING" id="28230.SAMN05878443_2365"/>
<protein>
    <submittedName>
        <fullName evidence="1">Uncharacterized protein</fullName>
    </submittedName>
</protein>
<evidence type="ECO:0000313" key="2">
    <source>
        <dbReference type="Proteomes" id="UP000184758"/>
    </source>
</evidence>
<sequence>MANTYNDNKNKVTELMAIHLLNNLNIAVEKNNQIDYSSVDLLVKDDIKIDVQYSESLSSYGDLRVDFISAYKFIDGISINHKDQLDIFSEFEKINNVKIAKKGKHFIPDYLDYLIVFFYNNKLNISEFDENKSTLIQDKIVPDYTLVIKSDDLKNHILSNHAYYSNKIIKNTKNKLPDQHGSAFIPVKLELLRESNIGFIYEKLDVDEIQIKDYLNLF</sequence>
<gene>
    <name evidence="1" type="ORF">SAMN05878443_2365</name>
</gene>
<dbReference type="Proteomes" id="UP000184758">
    <property type="component" value="Unassembled WGS sequence"/>
</dbReference>
<keyword evidence="2" id="KW-1185">Reference proteome</keyword>